<evidence type="ECO:0000256" key="2">
    <source>
        <dbReference type="SAM" id="Phobius"/>
    </source>
</evidence>
<feature type="compositionally biased region" description="Low complexity" evidence="1">
    <location>
        <begin position="283"/>
        <end position="294"/>
    </location>
</feature>
<dbReference type="RefSeq" id="XP_007514411.1">
    <property type="nucleotide sequence ID" value="XM_007514349.1"/>
</dbReference>
<sequence>MVTTSSWTTKKGSKSCAMLLFANAERGGGKETAASTTRGARKQRFGSSSVSSKTPPSSPPPPDRYKYLNRREERFDLDFESDASLKSSATAQNALIHGGITCNGKVKPYAWNRAAKIEDEVPGDVTTIGGSCHAGYADGYGAVSRFSGPLYVAATEDKVFVIDGKNRKVRAIDIAKMTKHAVRTIEFKFVGERDEEEREQTQKKKNGKKNSRYNNEIIRIPGPITATSDGQTIFIVDKLDESIYRVAGHRGTLYEANTRDLSEEQIARNNRERNYFGTRKNSDGSGSDSGGSSSNNEYVAATLETTKVLQNGLGVRDVSGIAVHADVSTHKLKGVYFACKKRNAVFALVSNHNKGSSEYELTEEWITGEGGDDTNDENFSHKGNVNSYSKGGFRDSEDKSKVLFNEPSGIAPSPDGKILYVADTRNNRIRAVVIATGETYTIAGNGKSKTIDCHRSGSSANIGYGNSNRRYTGTGKNQWSTKSLELDECAFDHPVGISVHPDGLYLFVSELHGQTIRVVSLSKVQEESASSAASTTTTKWTDHSAHYRIEATRVSTLVTNDGCKIASQLASTSMGFGIKNTFPDGYGFRACLGAPNDIALAPLGGSLFVVDSFASRVRRVSALTPREKHLADRIKRREKEDADPLRYPKGQAVGWLRLKKPAKGSSSAYPIYPSRYFTVLCEFDQEITEESGFDIRTAIRTSNAFVIRVNQEPTSEDCFVDDDDLDRDVSFHNDNIKCGPTYSITLKAHEPHRKVEIGLTSKIMKLSPGNGANVHGGWRSEPKIMVTVPIGGEREDLEFWRYLLYFPLRAVSGVINFAFFCLLGALSLVALSVMARRQDQFPRVKRLVNKKWFPKPPKISVDAFEKGIEKVFGVKSLLDLRGKAN</sequence>
<keyword evidence="2" id="KW-0812">Transmembrane</keyword>
<dbReference type="InterPro" id="IPR011042">
    <property type="entry name" value="6-blade_b-propeller_TolB-like"/>
</dbReference>
<dbReference type="OrthoDB" id="273823at2759"/>
<organism evidence="3 4">
    <name type="scientific">Bathycoccus prasinos</name>
    <dbReference type="NCBI Taxonomy" id="41875"/>
    <lineage>
        <taxon>Eukaryota</taxon>
        <taxon>Viridiplantae</taxon>
        <taxon>Chlorophyta</taxon>
        <taxon>Mamiellophyceae</taxon>
        <taxon>Mamiellales</taxon>
        <taxon>Bathycoccaceae</taxon>
        <taxon>Bathycoccus</taxon>
    </lineage>
</organism>
<dbReference type="PANTHER" id="PTHR46388:SF2">
    <property type="entry name" value="NHL REPEAT-CONTAINING PROTEIN 2"/>
    <property type="match status" value="1"/>
</dbReference>
<keyword evidence="4" id="KW-1185">Reference proteome</keyword>
<dbReference type="EMBL" id="FO082276">
    <property type="protein sequence ID" value="CCO15848.1"/>
    <property type="molecule type" value="Genomic_DNA"/>
</dbReference>
<keyword evidence="2" id="KW-0472">Membrane</keyword>
<dbReference type="PANTHER" id="PTHR46388">
    <property type="entry name" value="NHL REPEAT-CONTAINING PROTEIN 2"/>
    <property type="match status" value="1"/>
</dbReference>
<dbReference type="KEGG" id="bpg:Bathy03g00830"/>
<evidence type="ECO:0000256" key="1">
    <source>
        <dbReference type="SAM" id="MobiDB-lite"/>
    </source>
</evidence>
<accession>K8F2T9</accession>
<dbReference type="Proteomes" id="UP000198341">
    <property type="component" value="Chromosome 3"/>
</dbReference>
<reference evidence="3 4" key="1">
    <citation type="submission" date="2011-10" db="EMBL/GenBank/DDBJ databases">
        <authorList>
            <person name="Genoscope - CEA"/>
        </authorList>
    </citation>
    <scope>NUCLEOTIDE SEQUENCE [LARGE SCALE GENOMIC DNA]</scope>
    <source>
        <strain evidence="3 4">RCC 1105</strain>
    </source>
</reference>
<dbReference type="Gene3D" id="2.120.10.30">
    <property type="entry name" value="TolB, C-terminal domain"/>
    <property type="match status" value="2"/>
</dbReference>
<evidence type="ECO:0008006" key="5">
    <source>
        <dbReference type="Google" id="ProtNLM"/>
    </source>
</evidence>
<keyword evidence="2" id="KW-1133">Transmembrane helix</keyword>
<feature type="region of interest" description="Disordered" evidence="1">
    <location>
        <begin position="264"/>
        <end position="296"/>
    </location>
</feature>
<proteinExistence type="predicted"/>
<feature type="compositionally biased region" description="Basic and acidic residues" evidence="1">
    <location>
        <begin position="264"/>
        <end position="274"/>
    </location>
</feature>
<dbReference type="SUPFAM" id="SSF75011">
    <property type="entry name" value="3-carboxy-cis,cis-mucoante lactonizing enzyme"/>
    <property type="match status" value="1"/>
</dbReference>
<name>K8F2T9_9CHLO</name>
<feature type="transmembrane region" description="Helical" evidence="2">
    <location>
        <begin position="814"/>
        <end position="835"/>
    </location>
</feature>
<dbReference type="AlphaFoldDB" id="K8F2T9"/>
<dbReference type="GeneID" id="19016621"/>
<feature type="region of interest" description="Disordered" evidence="1">
    <location>
        <begin position="193"/>
        <end position="213"/>
    </location>
</feature>
<evidence type="ECO:0000313" key="3">
    <source>
        <dbReference type="EMBL" id="CCO15848.1"/>
    </source>
</evidence>
<gene>
    <name evidence="3" type="ORF">Bathy03g00830</name>
</gene>
<feature type="region of interest" description="Disordered" evidence="1">
    <location>
        <begin position="26"/>
        <end position="64"/>
    </location>
</feature>
<protein>
    <recommendedName>
        <fullName evidence="5">NHL repeat-containing protein</fullName>
    </recommendedName>
</protein>
<evidence type="ECO:0000313" key="4">
    <source>
        <dbReference type="Proteomes" id="UP000198341"/>
    </source>
</evidence>